<proteinExistence type="predicted"/>
<evidence type="ECO:0000313" key="2">
    <source>
        <dbReference type="Proteomes" id="UP000198589"/>
    </source>
</evidence>
<dbReference type="Proteomes" id="UP000198589">
    <property type="component" value="Unassembled WGS sequence"/>
</dbReference>
<organism evidence="1 2">
    <name type="scientific">Blastococcus tunisiensis</name>
    <dbReference type="NCBI Taxonomy" id="1798228"/>
    <lineage>
        <taxon>Bacteria</taxon>
        <taxon>Bacillati</taxon>
        <taxon>Actinomycetota</taxon>
        <taxon>Actinomycetes</taxon>
        <taxon>Geodermatophilales</taxon>
        <taxon>Geodermatophilaceae</taxon>
        <taxon>Blastococcus</taxon>
    </lineage>
</organism>
<dbReference type="RefSeq" id="WP_092203786.1">
    <property type="nucleotide sequence ID" value="NZ_FOND01000031.1"/>
</dbReference>
<dbReference type="AlphaFoldDB" id="A0A1I2MEV0"/>
<keyword evidence="2" id="KW-1185">Reference proteome</keyword>
<accession>A0A1I2MEV0</accession>
<gene>
    <name evidence="1" type="ORF">SAMN05216574_13132</name>
</gene>
<sequence>MTAVLPGRAEVVKANDADLREAVKHALNRSGCTFEQLAEQAKTGHFDTVRARMAWVTIADLKDLADR</sequence>
<evidence type="ECO:0000313" key="1">
    <source>
        <dbReference type="EMBL" id="SFF89450.1"/>
    </source>
</evidence>
<dbReference type="EMBL" id="FOND01000031">
    <property type="protein sequence ID" value="SFF89450.1"/>
    <property type="molecule type" value="Genomic_DNA"/>
</dbReference>
<protein>
    <submittedName>
        <fullName evidence="1">Uncharacterized protein</fullName>
    </submittedName>
</protein>
<reference evidence="2" key="1">
    <citation type="submission" date="2016-10" db="EMBL/GenBank/DDBJ databases">
        <authorList>
            <person name="Varghese N."/>
            <person name="Submissions S."/>
        </authorList>
    </citation>
    <scope>NUCLEOTIDE SEQUENCE [LARGE SCALE GENOMIC DNA]</scope>
    <source>
        <strain evidence="2">DSM 46838</strain>
    </source>
</reference>
<name>A0A1I2MEV0_9ACTN</name>
<dbReference type="OrthoDB" id="4570641at2"/>